<evidence type="ECO:0000256" key="1">
    <source>
        <dbReference type="SAM" id="MobiDB-lite"/>
    </source>
</evidence>
<dbReference type="RefSeq" id="WP_066662337.1">
    <property type="nucleotide sequence ID" value="NZ_CBCSCL010000007.1"/>
</dbReference>
<feature type="region of interest" description="Disordered" evidence="1">
    <location>
        <begin position="117"/>
        <end position="176"/>
    </location>
</feature>
<proteinExistence type="predicted"/>
<name>A0A193GIF8_9BORD</name>
<feature type="region of interest" description="Disordered" evidence="1">
    <location>
        <begin position="58"/>
        <end position="79"/>
    </location>
</feature>
<evidence type="ECO:0000313" key="3">
    <source>
        <dbReference type="Proteomes" id="UP000091926"/>
    </source>
</evidence>
<protein>
    <submittedName>
        <fullName evidence="2">Uncharacterized protein</fullName>
    </submittedName>
</protein>
<dbReference type="STRING" id="463014.BAU07_21625"/>
<dbReference type="Proteomes" id="UP000091926">
    <property type="component" value="Chromosome"/>
</dbReference>
<evidence type="ECO:0000313" key="2">
    <source>
        <dbReference type="EMBL" id="ANN79378.1"/>
    </source>
</evidence>
<reference evidence="2 3" key="1">
    <citation type="submission" date="2016-06" db="EMBL/GenBank/DDBJ databases">
        <title>Complete genome sequences of Bordetella bronchialis and Bordetella flabilis.</title>
        <authorList>
            <person name="LiPuma J.J."/>
            <person name="Spilker T."/>
        </authorList>
    </citation>
    <scope>NUCLEOTIDE SEQUENCE [LARGE SCALE GENOMIC DNA]</scope>
    <source>
        <strain evidence="2 3">AU10664</strain>
    </source>
</reference>
<dbReference type="EMBL" id="CP016172">
    <property type="protein sequence ID" value="ANN79378.1"/>
    <property type="molecule type" value="Genomic_DNA"/>
</dbReference>
<keyword evidence="3" id="KW-1185">Reference proteome</keyword>
<organism evidence="2 3">
    <name type="scientific">Bordetella flabilis</name>
    <dbReference type="NCBI Taxonomy" id="463014"/>
    <lineage>
        <taxon>Bacteria</taxon>
        <taxon>Pseudomonadati</taxon>
        <taxon>Pseudomonadota</taxon>
        <taxon>Betaproteobacteria</taxon>
        <taxon>Burkholderiales</taxon>
        <taxon>Alcaligenaceae</taxon>
        <taxon>Bordetella</taxon>
    </lineage>
</organism>
<accession>A0A193GIF8</accession>
<feature type="compositionally biased region" description="Polar residues" evidence="1">
    <location>
        <begin position="150"/>
        <end position="161"/>
    </location>
</feature>
<gene>
    <name evidence="2" type="ORF">BAU07_21625</name>
</gene>
<dbReference type="AlphaFoldDB" id="A0A193GIF8"/>
<sequence>MQVSTLSGVSDMAPPSRFQLAADIHAPYFPAGDAATDALARYPRAPMSAIRAPYEFDSDYEAPPGTAGEKSQASPAGGVSVTEAAGWVVDLTSGGLYGLAMALIGRLAKAATKPGKVEAGNADAQPSMPRPARQAGGFLADGSTGAYAGSNGNRPQPVSLRSDTHRPAPSHDMYRA</sequence>
<dbReference type="KEGG" id="bfz:BAU07_21625"/>